<name>A0A4Q2KC29_9FIRM</name>
<sequence length="350" mass="40870">MNIILNFLRTESLDLENMDWYNFMGFCDFHRLSGYLAGKLEKYNLPPQVKRHFGIQKEYQAYRQEHLFRAAKEIESALVRENIAHAFLKGTALSGTLYERGERGSNDIDILISSQDVGRAGKLLESLGFAQGLYRNGKLERFSRKEILSRRMNRGETAPYLKLTGDKLLPFIEIDLNFSLDWLPSSDIGTVDRFLRNTTLLENGLTGLTPSYCFMFLCMHLYKEATVLSMVQRNKDIELYKYLDIYKLFPQIDVPGFRALAEELGIEKECNYALYHAKRLFPEIGIGTEVPQELETVIDPENNNKRYFWTVEFLDRVEDTDRLRFLLEDCQPADGWKKRLFQRIAEVKYD</sequence>
<reference evidence="1 2" key="1">
    <citation type="journal article" date="2019" name="Gut">
        <title>Antibiotics-induced monodominance of a novel gut bacterial order.</title>
        <authorList>
            <person name="Hildebrand F."/>
            <person name="Moitinho-Silva L."/>
            <person name="Blasche S."/>
            <person name="Jahn M.T."/>
            <person name="Gossmann T.I."/>
            <person name="Heuerta-Cepas J."/>
            <person name="Hercog R."/>
            <person name="Luetge M."/>
            <person name="Bahram M."/>
            <person name="Pryszlak A."/>
            <person name="Alves R.J."/>
            <person name="Waszak S.M."/>
            <person name="Zhu A."/>
            <person name="Ye L."/>
            <person name="Costea P.I."/>
            <person name="Aalvink S."/>
            <person name="Belzer C."/>
            <person name="Forslund S.K."/>
            <person name="Sunagawa S."/>
            <person name="Hentschel U."/>
            <person name="Merten C."/>
            <person name="Patil K.R."/>
            <person name="Benes V."/>
            <person name="Bork P."/>
        </authorList>
    </citation>
    <scope>NUCLEOTIDE SEQUENCE [LARGE SCALE GENOMIC DNA]</scope>
    <source>
        <strain evidence="1 2">HDS1380</strain>
    </source>
</reference>
<dbReference type="AlphaFoldDB" id="A0A4Q2KC29"/>
<dbReference type="RefSeq" id="WP_129224308.1">
    <property type="nucleotide sequence ID" value="NZ_SDOZ01000002.1"/>
</dbReference>
<evidence type="ECO:0008006" key="3">
    <source>
        <dbReference type="Google" id="ProtNLM"/>
    </source>
</evidence>
<evidence type="ECO:0000313" key="1">
    <source>
        <dbReference type="EMBL" id="RXZ61527.1"/>
    </source>
</evidence>
<gene>
    <name evidence="1" type="ORF">ESZ91_03800</name>
</gene>
<dbReference type="Proteomes" id="UP000291269">
    <property type="component" value="Unassembled WGS sequence"/>
</dbReference>
<accession>A0A4Q2KC29</accession>
<dbReference type="EMBL" id="SDOZ01000002">
    <property type="protein sequence ID" value="RXZ61527.1"/>
    <property type="molecule type" value="Genomic_DNA"/>
</dbReference>
<organism evidence="1 2">
    <name type="scientific">Candidatus Borkfalkia ceftriaxoniphila</name>
    <dbReference type="NCBI Taxonomy" id="2508949"/>
    <lineage>
        <taxon>Bacteria</taxon>
        <taxon>Bacillati</taxon>
        <taxon>Bacillota</taxon>
        <taxon>Clostridia</taxon>
        <taxon>Christensenellales</taxon>
        <taxon>Christensenellaceae</taxon>
        <taxon>Candidatus Borkfalkia</taxon>
    </lineage>
</organism>
<protein>
    <recommendedName>
        <fullName evidence="3">Nucleotidyltransferase family protein</fullName>
    </recommendedName>
</protein>
<evidence type="ECO:0000313" key="2">
    <source>
        <dbReference type="Proteomes" id="UP000291269"/>
    </source>
</evidence>
<dbReference type="InterPro" id="IPR039498">
    <property type="entry name" value="NTP_transf_5"/>
</dbReference>
<keyword evidence="2" id="KW-1185">Reference proteome</keyword>
<comment type="caution">
    <text evidence="1">The sequence shown here is derived from an EMBL/GenBank/DDBJ whole genome shotgun (WGS) entry which is preliminary data.</text>
</comment>
<dbReference type="OrthoDB" id="9773927at2"/>
<proteinExistence type="predicted"/>
<dbReference type="Pfam" id="PF14907">
    <property type="entry name" value="NTP_transf_5"/>
    <property type="match status" value="1"/>
</dbReference>